<dbReference type="GO" id="GO:0003677">
    <property type="term" value="F:DNA binding"/>
    <property type="evidence" value="ECO:0007669"/>
    <property type="project" value="UniProtKB-KW"/>
</dbReference>
<dbReference type="PANTHER" id="PTHR46373">
    <property type="entry name" value="PROTEIN RKD4"/>
    <property type="match status" value="1"/>
</dbReference>
<evidence type="ECO:0000256" key="2">
    <source>
        <dbReference type="ARBA" id="ARBA00023015"/>
    </source>
</evidence>
<keyword evidence="3" id="KW-0175">Coiled coil</keyword>
<accession>K3WJ73</accession>
<evidence type="ECO:0000256" key="5">
    <source>
        <dbReference type="ARBA" id="ARBA00023163"/>
    </source>
</evidence>
<evidence type="ECO:0000256" key="3">
    <source>
        <dbReference type="ARBA" id="ARBA00023054"/>
    </source>
</evidence>
<dbReference type="STRING" id="431595.K3WJ73"/>
<dbReference type="PROSITE" id="PS51519">
    <property type="entry name" value="RWP_RK"/>
    <property type="match status" value="1"/>
</dbReference>
<keyword evidence="6" id="KW-0539">Nucleus</keyword>
<keyword evidence="2" id="KW-0805">Transcription regulation</keyword>
<evidence type="ECO:0000256" key="6">
    <source>
        <dbReference type="ARBA" id="ARBA00023242"/>
    </source>
</evidence>
<reference evidence="10" key="2">
    <citation type="submission" date="2010-04" db="EMBL/GenBank/DDBJ databases">
        <authorList>
            <person name="Buell R."/>
            <person name="Hamilton J."/>
            <person name="Hostetler J."/>
        </authorList>
    </citation>
    <scope>NUCLEOTIDE SEQUENCE [LARGE SCALE GENOMIC DNA]</scope>
    <source>
        <strain evidence="10">DAOM:BR144</strain>
    </source>
</reference>
<dbReference type="eggNOG" id="ENOG502SC46">
    <property type="taxonomic scope" value="Eukaryota"/>
</dbReference>
<dbReference type="PANTHER" id="PTHR46373:SF2">
    <property type="entry name" value="RWP-RK DOMAIN-CONTAINING PROTEIN"/>
    <property type="match status" value="1"/>
</dbReference>
<dbReference type="Proteomes" id="UP000019132">
    <property type="component" value="Unassembled WGS sequence"/>
</dbReference>
<feature type="compositionally biased region" description="Low complexity" evidence="7">
    <location>
        <begin position="206"/>
        <end position="217"/>
    </location>
</feature>
<organism evidence="9 10">
    <name type="scientific">Globisporangium ultimum (strain ATCC 200006 / CBS 805.95 / DAOM BR144)</name>
    <name type="common">Pythium ultimum</name>
    <dbReference type="NCBI Taxonomy" id="431595"/>
    <lineage>
        <taxon>Eukaryota</taxon>
        <taxon>Sar</taxon>
        <taxon>Stramenopiles</taxon>
        <taxon>Oomycota</taxon>
        <taxon>Peronosporomycetes</taxon>
        <taxon>Pythiales</taxon>
        <taxon>Pythiaceae</taxon>
        <taxon>Globisporangium</taxon>
    </lineage>
</organism>
<dbReference type="AlphaFoldDB" id="K3WJ73"/>
<feature type="region of interest" description="Disordered" evidence="7">
    <location>
        <begin position="48"/>
        <end position="95"/>
    </location>
</feature>
<dbReference type="InParanoid" id="K3WJ73"/>
<keyword evidence="4" id="KW-0238">DNA-binding</keyword>
<feature type="domain" description="RWP-RK" evidence="8">
    <location>
        <begin position="82"/>
        <end position="167"/>
    </location>
</feature>
<keyword evidence="10" id="KW-1185">Reference proteome</keyword>
<keyword evidence="5" id="KW-0804">Transcription</keyword>
<evidence type="ECO:0000259" key="8">
    <source>
        <dbReference type="PROSITE" id="PS51519"/>
    </source>
</evidence>
<dbReference type="VEuPathDB" id="FungiDB:PYU1_G005004"/>
<dbReference type="EnsemblProtists" id="PYU1_T005015">
    <property type="protein sequence ID" value="PYU1_T005015"/>
    <property type="gene ID" value="PYU1_G005004"/>
</dbReference>
<dbReference type="HOGENOM" id="CLU_070953_0_0_1"/>
<name>K3WJ73_GLOUD</name>
<dbReference type="GO" id="GO:0003700">
    <property type="term" value="F:DNA-binding transcription factor activity"/>
    <property type="evidence" value="ECO:0007669"/>
    <property type="project" value="InterPro"/>
</dbReference>
<proteinExistence type="predicted"/>
<evidence type="ECO:0000256" key="7">
    <source>
        <dbReference type="SAM" id="MobiDB-lite"/>
    </source>
</evidence>
<dbReference type="Pfam" id="PF02042">
    <property type="entry name" value="RWP-RK"/>
    <property type="match status" value="1"/>
</dbReference>
<feature type="region of interest" description="Disordered" evidence="7">
    <location>
        <begin position="184"/>
        <end position="225"/>
    </location>
</feature>
<comment type="function">
    <text evidence="1">Putative transcription factor.</text>
</comment>
<evidence type="ECO:0000256" key="1">
    <source>
        <dbReference type="ARBA" id="ARBA00004049"/>
    </source>
</evidence>
<dbReference type="EMBL" id="GL376564">
    <property type="status" value="NOT_ANNOTATED_CDS"/>
    <property type="molecule type" value="Genomic_DNA"/>
</dbReference>
<sequence>MALQDLLNHSAHTFLAPAAVASSRKRDLQHVGLHGRFPMEELLHHSDEAATQQSPLKRAKVDEEAISTPPGSPVSVDASASPKPNTPKASRPNMSASHSITLEMLRPHFEEPLAQVAKQFGICVTLLKKICRKHGISRWPHRQITGLRKSIASMEHAIGYFEGARRDSYAHQLHKQKTKLALLLEDPTKCNPPSASSTSHEDEDQSSSTSSTPQGSPVPQYQSPMAKSFAPSASFVSCEFIASPRLPSVHQQHHFVGAAAPIYLPPLRLENRRMLPPIASLVSHNSKAHW</sequence>
<dbReference type="InterPro" id="IPR044607">
    <property type="entry name" value="RKD-like"/>
</dbReference>
<evidence type="ECO:0000313" key="9">
    <source>
        <dbReference type="EnsemblProtists" id="PYU1_T005015"/>
    </source>
</evidence>
<protein>
    <recommendedName>
        <fullName evidence="8">RWP-RK domain-containing protein</fullName>
    </recommendedName>
</protein>
<reference evidence="9" key="3">
    <citation type="submission" date="2015-02" db="UniProtKB">
        <authorList>
            <consortium name="EnsemblProtists"/>
        </authorList>
    </citation>
    <scope>IDENTIFICATION</scope>
    <source>
        <strain evidence="9">DAOM BR144</strain>
    </source>
</reference>
<reference evidence="10" key="1">
    <citation type="journal article" date="2010" name="Genome Biol.">
        <title>Genome sequence of the necrotrophic plant pathogen Pythium ultimum reveals original pathogenicity mechanisms and effector repertoire.</title>
        <authorList>
            <person name="Levesque C.A."/>
            <person name="Brouwer H."/>
            <person name="Cano L."/>
            <person name="Hamilton J.P."/>
            <person name="Holt C."/>
            <person name="Huitema E."/>
            <person name="Raffaele S."/>
            <person name="Robideau G.P."/>
            <person name="Thines M."/>
            <person name="Win J."/>
            <person name="Zerillo M.M."/>
            <person name="Beakes G.W."/>
            <person name="Boore J.L."/>
            <person name="Busam D."/>
            <person name="Dumas B."/>
            <person name="Ferriera S."/>
            <person name="Fuerstenberg S.I."/>
            <person name="Gachon C.M."/>
            <person name="Gaulin E."/>
            <person name="Govers F."/>
            <person name="Grenville-Briggs L."/>
            <person name="Horner N."/>
            <person name="Hostetler J."/>
            <person name="Jiang R.H."/>
            <person name="Johnson J."/>
            <person name="Krajaejun T."/>
            <person name="Lin H."/>
            <person name="Meijer H.J."/>
            <person name="Moore B."/>
            <person name="Morris P."/>
            <person name="Phuntmart V."/>
            <person name="Puiu D."/>
            <person name="Shetty J."/>
            <person name="Stajich J.E."/>
            <person name="Tripathy S."/>
            <person name="Wawra S."/>
            <person name="van West P."/>
            <person name="Whitty B.R."/>
            <person name="Coutinho P.M."/>
            <person name="Henrissat B."/>
            <person name="Martin F."/>
            <person name="Thomas P.D."/>
            <person name="Tyler B.M."/>
            <person name="De Vries R.P."/>
            <person name="Kamoun S."/>
            <person name="Yandell M."/>
            <person name="Tisserat N."/>
            <person name="Buell C.R."/>
        </authorList>
    </citation>
    <scope>NUCLEOTIDE SEQUENCE</scope>
    <source>
        <strain evidence="10">DAOM:BR144</strain>
    </source>
</reference>
<evidence type="ECO:0000313" key="10">
    <source>
        <dbReference type="Proteomes" id="UP000019132"/>
    </source>
</evidence>
<evidence type="ECO:0000256" key="4">
    <source>
        <dbReference type="ARBA" id="ARBA00023125"/>
    </source>
</evidence>
<dbReference type="InterPro" id="IPR003035">
    <property type="entry name" value="RWP-RK_dom"/>
</dbReference>